<organism evidence="8 9">
    <name type="scientific">Oceanospirillum linum</name>
    <dbReference type="NCBI Taxonomy" id="966"/>
    <lineage>
        <taxon>Bacteria</taxon>
        <taxon>Pseudomonadati</taxon>
        <taxon>Pseudomonadota</taxon>
        <taxon>Gammaproteobacteria</taxon>
        <taxon>Oceanospirillales</taxon>
        <taxon>Oceanospirillaceae</taxon>
        <taxon>Oceanospirillum</taxon>
    </lineage>
</organism>
<reference evidence="8" key="1">
    <citation type="submission" date="2017-02" db="EMBL/GenBank/DDBJ databases">
        <title>Draft Genome Sequence of the Salt Water Bacterium Oceanospirillum linum ATCC 11336.</title>
        <authorList>
            <person name="Trachtenberg A.M."/>
            <person name="Carney J.G."/>
            <person name="Linnane J.D."/>
            <person name="Rheaume B.A."/>
            <person name="Pitts N.L."/>
            <person name="Mykles D.L."/>
            <person name="Maclea K.S."/>
        </authorList>
    </citation>
    <scope>NUCLEOTIDE SEQUENCE [LARGE SCALE GENOMIC DNA]</scope>
    <source>
        <strain evidence="8">ATCC 11336</strain>
    </source>
</reference>
<dbReference type="Proteomes" id="UP000190064">
    <property type="component" value="Unassembled WGS sequence"/>
</dbReference>
<comment type="similarity">
    <text evidence="2">Belongs to the nucleobase:cation symporter-2 (NCS2) (TC 2.A.40) family.</text>
</comment>
<protein>
    <submittedName>
        <fullName evidence="8">Uracil permease</fullName>
    </submittedName>
</protein>
<dbReference type="GO" id="GO:0005886">
    <property type="term" value="C:plasma membrane"/>
    <property type="evidence" value="ECO:0007669"/>
    <property type="project" value="TreeGrafter"/>
</dbReference>
<evidence type="ECO:0000256" key="4">
    <source>
        <dbReference type="ARBA" id="ARBA00022692"/>
    </source>
</evidence>
<keyword evidence="6 7" id="KW-0472">Membrane</keyword>
<evidence type="ECO:0000256" key="5">
    <source>
        <dbReference type="ARBA" id="ARBA00022989"/>
    </source>
</evidence>
<accession>A0A1T1G9C7</accession>
<keyword evidence="4 7" id="KW-0812">Transmembrane</keyword>
<sequence length="125" mass="13296">SGVLVAYDKAIIVSMFALLVTLLMAVFSKGIFRLIPILSGVVAGYGLAFVMGLVDLSPVTQAAWISMPAFTAPEFHWQAILFMIPVAIAPAIEHLGDMVAISQVTGKNYLKKPGLHRTLLGDGLA</sequence>
<dbReference type="InterPro" id="IPR006043">
    <property type="entry name" value="NCS2"/>
</dbReference>
<feature type="non-terminal residue" evidence="8">
    <location>
        <position position="125"/>
    </location>
</feature>
<dbReference type="EMBL" id="MTSD02000270">
    <property type="protein sequence ID" value="OOV74185.1"/>
    <property type="molecule type" value="Genomic_DNA"/>
</dbReference>
<evidence type="ECO:0000256" key="2">
    <source>
        <dbReference type="ARBA" id="ARBA00008821"/>
    </source>
</evidence>
<feature type="transmembrane region" description="Helical" evidence="7">
    <location>
        <begin position="34"/>
        <end position="55"/>
    </location>
</feature>
<name>A0A1T1G9C7_OCELI</name>
<evidence type="ECO:0000256" key="3">
    <source>
        <dbReference type="ARBA" id="ARBA00022448"/>
    </source>
</evidence>
<evidence type="ECO:0000313" key="8">
    <source>
        <dbReference type="EMBL" id="OOV74185.1"/>
    </source>
</evidence>
<keyword evidence="5 7" id="KW-1133">Transmembrane helix</keyword>
<feature type="transmembrane region" description="Helical" evidence="7">
    <location>
        <begin position="6"/>
        <end position="27"/>
    </location>
</feature>
<dbReference type="STRING" id="966.BTA35_0217620"/>
<keyword evidence="3" id="KW-0813">Transport</keyword>
<gene>
    <name evidence="8" type="ORF">BTA35_0217620</name>
</gene>
<comment type="subcellular location">
    <subcellularLocation>
        <location evidence="1">Membrane</location>
        <topology evidence="1">Multi-pass membrane protein</topology>
    </subcellularLocation>
</comment>
<keyword evidence="9" id="KW-1185">Reference proteome</keyword>
<dbReference type="Pfam" id="PF00860">
    <property type="entry name" value="Xan_ur_permease"/>
    <property type="match status" value="1"/>
</dbReference>
<evidence type="ECO:0000256" key="6">
    <source>
        <dbReference type="ARBA" id="ARBA00023136"/>
    </source>
</evidence>
<dbReference type="PANTHER" id="PTHR42810:SF2">
    <property type="entry name" value="PURINE PERMEASE C1399.01C-RELATED"/>
    <property type="match status" value="1"/>
</dbReference>
<proteinExistence type="inferred from homology"/>
<feature type="non-terminal residue" evidence="8">
    <location>
        <position position="1"/>
    </location>
</feature>
<dbReference type="AlphaFoldDB" id="A0A1T1G9C7"/>
<dbReference type="GO" id="GO:0042907">
    <property type="term" value="F:xanthine transmembrane transporter activity"/>
    <property type="evidence" value="ECO:0007669"/>
    <property type="project" value="TreeGrafter"/>
</dbReference>
<evidence type="ECO:0000313" key="9">
    <source>
        <dbReference type="Proteomes" id="UP000190064"/>
    </source>
</evidence>
<evidence type="ECO:0000256" key="7">
    <source>
        <dbReference type="SAM" id="Phobius"/>
    </source>
</evidence>
<dbReference type="PANTHER" id="PTHR42810">
    <property type="entry name" value="PURINE PERMEASE C1399.01C-RELATED"/>
    <property type="match status" value="1"/>
</dbReference>
<dbReference type="RefSeq" id="WP_274378454.1">
    <property type="nucleotide sequence ID" value="NZ_MTSD02000270.1"/>
</dbReference>
<comment type="caution">
    <text evidence="8">The sequence shown here is derived from an EMBL/GenBank/DDBJ whole genome shotgun (WGS) entry which is preliminary data.</text>
</comment>
<feature type="transmembrane region" description="Helical" evidence="7">
    <location>
        <begin position="75"/>
        <end position="92"/>
    </location>
</feature>
<evidence type="ECO:0000256" key="1">
    <source>
        <dbReference type="ARBA" id="ARBA00004141"/>
    </source>
</evidence>